<proteinExistence type="predicted"/>
<keyword evidence="2" id="KW-0472">Membrane</keyword>
<dbReference type="Pfam" id="PF10710">
    <property type="entry name" value="DUF2512"/>
    <property type="match status" value="1"/>
</dbReference>
<dbReference type="EMBL" id="JBHUHQ010000016">
    <property type="protein sequence ID" value="MFD2044816.1"/>
    <property type="molecule type" value="Genomic_DNA"/>
</dbReference>
<keyword evidence="2" id="KW-1133">Transmembrane helix</keyword>
<evidence type="ECO:0000256" key="1">
    <source>
        <dbReference type="SAM" id="MobiDB-lite"/>
    </source>
</evidence>
<keyword evidence="4" id="KW-1185">Reference proteome</keyword>
<gene>
    <name evidence="3" type="ORF">ACFSJF_11100</name>
</gene>
<name>A0ABW4W1A2_9BACI</name>
<reference evidence="4" key="1">
    <citation type="journal article" date="2019" name="Int. J. Syst. Evol. Microbiol.">
        <title>The Global Catalogue of Microorganisms (GCM) 10K type strain sequencing project: providing services to taxonomists for standard genome sequencing and annotation.</title>
        <authorList>
            <consortium name="The Broad Institute Genomics Platform"/>
            <consortium name="The Broad Institute Genome Sequencing Center for Infectious Disease"/>
            <person name="Wu L."/>
            <person name="Ma J."/>
        </authorList>
    </citation>
    <scope>NUCLEOTIDE SEQUENCE [LARGE SCALE GENOMIC DNA]</scope>
    <source>
        <strain evidence="4">R28</strain>
    </source>
</reference>
<feature type="compositionally biased region" description="Basic and acidic residues" evidence="1">
    <location>
        <begin position="143"/>
        <end position="154"/>
    </location>
</feature>
<dbReference type="InterPro" id="IPR019649">
    <property type="entry name" value="DUF2512"/>
</dbReference>
<accession>A0ABW4W1A2</accession>
<evidence type="ECO:0000313" key="4">
    <source>
        <dbReference type="Proteomes" id="UP001597383"/>
    </source>
</evidence>
<dbReference type="RefSeq" id="WP_377557408.1">
    <property type="nucleotide sequence ID" value="NZ_JBHUHQ010000016.1"/>
</dbReference>
<evidence type="ECO:0000313" key="3">
    <source>
        <dbReference type="EMBL" id="MFD2044816.1"/>
    </source>
</evidence>
<protein>
    <submittedName>
        <fullName evidence="3">YndM family protein</fullName>
    </submittedName>
</protein>
<feature type="transmembrane region" description="Helical" evidence="2">
    <location>
        <begin position="59"/>
        <end position="81"/>
    </location>
</feature>
<feature type="transmembrane region" description="Helical" evidence="2">
    <location>
        <begin position="87"/>
        <end position="109"/>
    </location>
</feature>
<feature type="transmembrane region" description="Helical" evidence="2">
    <location>
        <begin position="7"/>
        <end position="25"/>
    </location>
</feature>
<keyword evidence="2" id="KW-0812">Transmembrane</keyword>
<comment type="caution">
    <text evidence="3">The sequence shown here is derived from an EMBL/GenBank/DDBJ whole genome shotgun (WGS) entry which is preliminary data.</text>
</comment>
<organism evidence="3 4">
    <name type="scientific">Ornithinibacillus salinisoli</name>
    <dbReference type="NCBI Taxonomy" id="1848459"/>
    <lineage>
        <taxon>Bacteria</taxon>
        <taxon>Bacillati</taxon>
        <taxon>Bacillota</taxon>
        <taxon>Bacilli</taxon>
        <taxon>Bacillales</taxon>
        <taxon>Bacillaceae</taxon>
        <taxon>Ornithinibacillus</taxon>
    </lineage>
</organism>
<feature type="region of interest" description="Disordered" evidence="1">
    <location>
        <begin position="133"/>
        <end position="154"/>
    </location>
</feature>
<sequence>MIHLKAIGIKLIVNIIVVYSIFGIFGNASLINLFWVSILVTGISYVIGDRVILPRFGNIVATIADFPLAFLSLWVLGNFIFAFDTAIIGTSLMAAFFITCCEPFIHAYIENHDTATKSNRPITTTNNLQTEFAEETDAQDITNHNDPDNNKGWY</sequence>
<dbReference type="Proteomes" id="UP001597383">
    <property type="component" value="Unassembled WGS sequence"/>
</dbReference>
<feature type="transmembrane region" description="Helical" evidence="2">
    <location>
        <begin position="31"/>
        <end position="47"/>
    </location>
</feature>
<evidence type="ECO:0000256" key="2">
    <source>
        <dbReference type="SAM" id="Phobius"/>
    </source>
</evidence>